<gene>
    <name evidence="3" type="ORF">ANCCAN_11844</name>
</gene>
<reference evidence="3 4" key="1">
    <citation type="submission" date="2014-10" db="EMBL/GenBank/DDBJ databases">
        <title>Draft genome of the hookworm Ancylostoma caninum.</title>
        <authorList>
            <person name="Mitreva M."/>
        </authorList>
    </citation>
    <scope>NUCLEOTIDE SEQUENCE [LARGE SCALE GENOMIC DNA]</scope>
    <source>
        <strain evidence="3 4">Baltimore</strain>
    </source>
</reference>
<dbReference type="SUPFAM" id="SSF48371">
    <property type="entry name" value="ARM repeat"/>
    <property type="match status" value="1"/>
</dbReference>
<organism evidence="3 4">
    <name type="scientific">Ancylostoma caninum</name>
    <name type="common">Dog hookworm</name>
    <dbReference type="NCBI Taxonomy" id="29170"/>
    <lineage>
        <taxon>Eukaryota</taxon>
        <taxon>Metazoa</taxon>
        <taxon>Ecdysozoa</taxon>
        <taxon>Nematoda</taxon>
        <taxon>Chromadorea</taxon>
        <taxon>Rhabditida</taxon>
        <taxon>Rhabditina</taxon>
        <taxon>Rhabditomorpha</taxon>
        <taxon>Strongyloidea</taxon>
        <taxon>Ancylostomatidae</taxon>
        <taxon>Ancylostomatinae</taxon>
        <taxon>Ancylostoma</taxon>
    </lineage>
</organism>
<dbReference type="Proteomes" id="UP000252519">
    <property type="component" value="Unassembled WGS sequence"/>
</dbReference>
<dbReference type="InterPro" id="IPR008383">
    <property type="entry name" value="API5"/>
</dbReference>
<dbReference type="PANTHER" id="PTHR12758:SF19">
    <property type="entry name" value="APOPTOSIS INHIBITOR 5"/>
    <property type="match status" value="1"/>
</dbReference>
<evidence type="ECO:0000256" key="1">
    <source>
        <dbReference type="ARBA" id="ARBA00009515"/>
    </source>
</evidence>
<dbReference type="Gene3D" id="1.25.10.10">
    <property type="entry name" value="Leucine-rich Repeat Variant"/>
    <property type="match status" value="1"/>
</dbReference>
<evidence type="ECO:0000313" key="4">
    <source>
        <dbReference type="Proteomes" id="UP000252519"/>
    </source>
</evidence>
<dbReference type="InterPro" id="IPR011989">
    <property type="entry name" value="ARM-like"/>
</dbReference>
<accession>A0A368GCT2</accession>
<dbReference type="GO" id="GO:0003723">
    <property type="term" value="F:RNA binding"/>
    <property type="evidence" value="ECO:0007669"/>
    <property type="project" value="TreeGrafter"/>
</dbReference>
<dbReference type="GO" id="GO:0006915">
    <property type="term" value="P:apoptotic process"/>
    <property type="evidence" value="ECO:0007669"/>
    <property type="project" value="UniProtKB-KW"/>
</dbReference>
<evidence type="ECO:0000313" key="3">
    <source>
        <dbReference type="EMBL" id="RCN42206.1"/>
    </source>
</evidence>
<protein>
    <submittedName>
        <fullName evidence="3">Apoptosis inhibitory protein 5</fullName>
    </submittedName>
</protein>
<keyword evidence="4" id="KW-1185">Reference proteome</keyword>
<comment type="similarity">
    <text evidence="1">Belongs to the API5 family.</text>
</comment>
<dbReference type="PANTHER" id="PTHR12758">
    <property type="entry name" value="APOPTOSIS INHIBITOR 5-RELATED"/>
    <property type="match status" value="1"/>
</dbReference>
<evidence type="ECO:0000256" key="2">
    <source>
        <dbReference type="ARBA" id="ARBA00022703"/>
    </source>
</evidence>
<dbReference type="STRING" id="29170.A0A368GCT2"/>
<dbReference type="GO" id="GO:0005634">
    <property type="term" value="C:nucleus"/>
    <property type="evidence" value="ECO:0007669"/>
    <property type="project" value="TreeGrafter"/>
</dbReference>
<name>A0A368GCT2_ANCCA</name>
<dbReference type="OrthoDB" id="19224at2759"/>
<dbReference type="Pfam" id="PF05918">
    <property type="entry name" value="API5"/>
    <property type="match status" value="1"/>
</dbReference>
<proteinExistence type="inferred from homology"/>
<dbReference type="InterPro" id="IPR016024">
    <property type="entry name" value="ARM-type_fold"/>
</dbReference>
<comment type="caution">
    <text evidence="3">The sequence shown here is derived from an EMBL/GenBank/DDBJ whole genome shotgun (WGS) entry which is preliminary data.</text>
</comment>
<keyword evidence="2" id="KW-0053">Apoptosis</keyword>
<dbReference type="AlphaFoldDB" id="A0A368GCT2"/>
<dbReference type="EMBL" id="JOJR01000206">
    <property type="protein sequence ID" value="RCN42206.1"/>
    <property type="molecule type" value="Genomic_DNA"/>
</dbReference>
<sequence length="478" mass="54615">MKSKRIRQMDVDVSTLYEICQRLEESNSKDSADFQCCIDAVKSSDASTKKLAIQIVFRFFDSFPDKRVSALNTLMSQLNEPDVEVQKLVIKGLPSTCQRHADYVDQVGDVLAQLLSADDKQESLLVRKSLSSLLVNHPKPTLVAMYCAVSDSDSIEEKVTMLKFMDEKVARLLKGELSPLMKRKIAKIYKAMLISATPDEIELVLRFMGKSTQISDEEKLRVFTNALEDLVERGLELDAELDDGSAQDFIATVNNVVKIVLIINSAGRPYTMPRKMTNYLFSKFGKLRLIHASDRKDIMKVLASVTYLGSYEEPDDFSCVIKLFDYLRGMLPDPHRSDADLDEGYVEQNNDREWDIEFTELELVSVVVYNLLQKNRFIAKELQAFGDIWKPRFQYLVNVIRVFTRRLKRKLDDDVDRGEQDLRNSRLLKVANNVGLIANCFLVNICDLHVKLTPSWAPQKRKGMHRNSGILFWSSMAP</sequence>